<evidence type="ECO:0000313" key="4">
    <source>
        <dbReference type="EMBL" id="SVB83244.1"/>
    </source>
</evidence>
<reference evidence="4" key="1">
    <citation type="submission" date="2018-05" db="EMBL/GenBank/DDBJ databases">
        <authorList>
            <person name="Lanie J.A."/>
            <person name="Ng W.-L."/>
            <person name="Kazmierczak K.M."/>
            <person name="Andrzejewski T.M."/>
            <person name="Davidsen T.M."/>
            <person name="Wayne K.J."/>
            <person name="Tettelin H."/>
            <person name="Glass J.I."/>
            <person name="Rusch D."/>
            <person name="Podicherti R."/>
            <person name="Tsui H.-C.T."/>
            <person name="Winkler M.E."/>
        </authorList>
    </citation>
    <scope>NUCLEOTIDE SEQUENCE</scope>
</reference>
<proteinExistence type="inferred from homology"/>
<dbReference type="PANTHER" id="PTHR12919">
    <property type="entry name" value="30S RIBOSOMAL PROTEIN S16"/>
    <property type="match status" value="1"/>
</dbReference>
<dbReference type="Gene3D" id="3.30.1320.10">
    <property type="match status" value="1"/>
</dbReference>
<evidence type="ECO:0000256" key="3">
    <source>
        <dbReference type="SAM" id="MobiDB-lite"/>
    </source>
</evidence>
<dbReference type="Pfam" id="PF00886">
    <property type="entry name" value="Ribosomal_S16"/>
    <property type="match status" value="1"/>
</dbReference>
<dbReference type="GO" id="GO:0006412">
    <property type="term" value="P:translation"/>
    <property type="evidence" value="ECO:0007669"/>
    <property type="project" value="InterPro"/>
</dbReference>
<evidence type="ECO:0000256" key="1">
    <source>
        <dbReference type="ARBA" id="ARBA00022980"/>
    </source>
</evidence>
<feature type="compositionally biased region" description="Acidic residues" evidence="3">
    <location>
        <begin position="167"/>
        <end position="214"/>
    </location>
</feature>
<dbReference type="HAMAP" id="MF_00385">
    <property type="entry name" value="Ribosomal_bS16"/>
    <property type="match status" value="1"/>
</dbReference>
<evidence type="ECO:0008006" key="5">
    <source>
        <dbReference type="Google" id="ProtNLM"/>
    </source>
</evidence>
<keyword evidence="2" id="KW-0687">Ribonucleoprotein</keyword>
<dbReference type="InterPro" id="IPR023803">
    <property type="entry name" value="Ribosomal_bS16_dom_sf"/>
</dbReference>
<feature type="region of interest" description="Disordered" evidence="3">
    <location>
        <begin position="128"/>
        <end position="214"/>
    </location>
</feature>
<feature type="compositionally biased region" description="Acidic residues" evidence="3">
    <location>
        <begin position="146"/>
        <end position="160"/>
    </location>
</feature>
<feature type="compositionally biased region" description="Basic and acidic residues" evidence="3">
    <location>
        <begin position="128"/>
        <end position="143"/>
    </location>
</feature>
<dbReference type="GO" id="GO:0015935">
    <property type="term" value="C:small ribosomal subunit"/>
    <property type="evidence" value="ECO:0007669"/>
    <property type="project" value="TreeGrafter"/>
</dbReference>
<sequence length="214" mass="24692">MATRIRLKRLGRKNRPFYRIIIIDSRKRRDGAAIEEVGWYDPILKKEKNFTLEEDRILHWLSQGAQPTDVVKNMMTKTGLSHRWHLMRLGLSDDEIEKNMQKWQLDRELTLKHREEKELEKSVLKKKEAEKEKEVEEEVKIAIESEGAEDSEEELIDGTDDGASKDEETEAVEEVSDDKSDESDESAEETDAVDTNAEDSEEELIDGTDDGASK</sequence>
<dbReference type="AlphaFoldDB" id="A0A382H7I7"/>
<dbReference type="EMBL" id="UINC01059622">
    <property type="protein sequence ID" value="SVB83244.1"/>
    <property type="molecule type" value="Genomic_DNA"/>
</dbReference>
<dbReference type="GO" id="GO:0003735">
    <property type="term" value="F:structural constituent of ribosome"/>
    <property type="evidence" value="ECO:0007669"/>
    <property type="project" value="InterPro"/>
</dbReference>
<dbReference type="SUPFAM" id="SSF54565">
    <property type="entry name" value="Ribosomal protein S16"/>
    <property type="match status" value="1"/>
</dbReference>
<dbReference type="GO" id="GO:0005737">
    <property type="term" value="C:cytoplasm"/>
    <property type="evidence" value="ECO:0007669"/>
    <property type="project" value="UniProtKB-ARBA"/>
</dbReference>
<dbReference type="NCBIfam" id="TIGR00002">
    <property type="entry name" value="S16"/>
    <property type="match status" value="1"/>
</dbReference>
<dbReference type="InterPro" id="IPR000307">
    <property type="entry name" value="Ribosomal_bS16"/>
</dbReference>
<gene>
    <name evidence="4" type="ORF">METZ01_LOCUS236098</name>
</gene>
<accession>A0A382H7I7</accession>
<name>A0A382H7I7_9ZZZZ</name>
<evidence type="ECO:0000256" key="2">
    <source>
        <dbReference type="ARBA" id="ARBA00023274"/>
    </source>
</evidence>
<keyword evidence="1" id="KW-0689">Ribosomal protein</keyword>
<dbReference type="InterPro" id="IPR020592">
    <property type="entry name" value="Ribosomal_bS16_CS"/>
</dbReference>
<organism evidence="4">
    <name type="scientific">marine metagenome</name>
    <dbReference type="NCBI Taxonomy" id="408172"/>
    <lineage>
        <taxon>unclassified sequences</taxon>
        <taxon>metagenomes</taxon>
        <taxon>ecological metagenomes</taxon>
    </lineage>
</organism>
<dbReference type="PANTHER" id="PTHR12919:SF20">
    <property type="entry name" value="SMALL RIBOSOMAL SUBUNIT PROTEIN BS16M"/>
    <property type="match status" value="1"/>
</dbReference>
<protein>
    <recommendedName>
        <fullName evidence="5">30S ribosomal protein S16</fullName>
    </recommendedName>
</protein>
<feature type="non-terminal residue" evidence="4">
    <location>
        <position position="214"/>
    </location>
</feature>
<dbReference type="PROSITE" id="PS00732">
    <property type="entry name" value="RIBOSOMAL_S16"/>
    <property type="match status" value="1"/>
</dbReference>